<dbReference type="Pfam" id="PF03358">
    <property type="entry name" value="FMN_red"/>
    <property type="match status" value="1"/>
</dbReference>
<dbReference type="EMBL" id="CP001649">
    <property type="protein sequence ID" value="ACS78957.1"/>
    <property type="molecule type" value="Genomic_DNA"/>
</dbReference>
<dbReference type="Proteomes" id="UP000002601">
    <property type="component" value="Chromosome"/>
</dbReference>
<dbReference type="SUPFAM" id="SSF52218">
    <property type="entry name" value="Flavoproteins"/>
    <property type="match status" value="1"/>
</dbReference>
<name>C6BZQ0_MARSD</name>
<dbReference type="eggNOG" id="COG0655">
    <property type="taxonomic scope" value="Bacteria"/>
</dbReference>
<dbReference type="AlphaFoldDB" id="C6BZQ0"/>
<gene>
    <name evidence="4" type="ordered locus">Desal_0891</name>
</gene>
<dbReference type="STRING" id="526222.Desal_0891"/>
<proteinExistence type="predicted"/>
<dbReference type="InterPro" id="IPR029039">
    <property type="entry name" value="Flavoprotein-like_sf"/>
</dbReference>
<dbReference type="InterPro" id="IPR005025">
    <property type="entry name" value="FMN_Rdtase-like_dom"/>
</dbReference>
<dbReference type="InterPro" id="IPR051796">
    <property type="entry name" value="ISF_SsuE-like"/>
</dbReference>
<reference evidence="4 5" key="1">
    <citation type="submission" date="2009-06" db="EMBL/GenBank/DDBJ databases">
        <title>Complete sequence of Desulfovibrio salexigens DSM 2638.</title>
        <authorList>
            <consortium name="US DOE Joint Genome Institute"/>
            <person name="Lucas S."/>
            <person name="Copeland A."/>
            <person name="Lapidus A."/>
            <person name="Glavina del Rio T."/>
            <person name="Tice H."/>
            <person name="Bruce D."/>
            <person name="Goodwin L."/>
            <person name="Pitluck S."/>
            <person name="Munk A.C."/>
            <person name="Brettin T."/>
            <person name="Detter J.C."/>
            <person name="Han C."/>
            <person name="Tapia R."/>
            <person name="Larimer F."/>
            <person name="Land M."/>
            <person name="Hauser L."/>
            <person name="Kyrpides N."/>
            <person name="Anderson I."/>
            <person name="Wall J.D."/>
            <person name="Arkin A.P."/>
            <person name="Dehal P."/>
            <person name="Chivian D."/>
            <person name="Giles B."/>
            <person name="Hazen T.C."/>
        </authorList>
    </citation>
    <scope>NUCLEOTIDE SEQUENCE [LARGE SCALE GENOMIC DNA]</scope>
    <source>
        <strain evidence="5">ATCC 14822 / DSM 2638 / NCIMB 8403 / VKM B-1763</strain>
    </source>
</reference>
<dbReference type="KEGG" id="dsa:Desal_0891"/>
<dbReference type="HOGENOM" id="CLU_050993_3_3_7"/>
<dbReference type="RefSeq" id="WP_015850776.1">
    <property type="nucleotide sequence ID" value="NC_012881.1"/>
</dbReference>
<keyword evidence="5" id="KW-1185">Reference proteome</keyword>
<dbReference type="PANTHER" id="PTHR43278">
    <property type="entry name" value="NAD(P)H-DEPENDENT FMN-CONTAINING OXIDOREDUCTASE YWQN-RELATED"/>
    <property type="match status" value="1"/>
</dbReference>
<keyword evidence="2" id="KW-0288">FMN</keyword>
<keyword evidence="1" id="KW-0285">Flavoprotein</keyword>
<organism evidence="4 5">
    <name type="scientific">Maridesulfovibrio salexigens (strain ATCC 14822 / DSM 2638 / NCIMB 8403 / VKM B-1763)</name>
    <name type="common">Desulfovibrio salexigens</name>
    <dbReference type="NCBI Taxonomy" id="526222"/>
    <lineage>
        <taxon>Bacteria</taxon>
        <taxon>Pseudomonadati</taxon>
        <taxon>Thermodesulfobacteriota</taxon>
        <taxon>Desulfovibrionia</taxon>
        <taxon>Desulfovibrionales</taxon>
        <taxon>Desulfovibrionaceae</taxon>
        <taxon>Maridesulfovibrio</taxon>
    </lineage>
</organism>
<dbReference type="GO" id="GO:0016491">
    <property type="term" value="F:oxidoreductase activity"/>
    <property type="evidence" value="ECO:0007669"/>
    <property type="project" value="InterPro"/>
</dbReference>
<evidence type="ECO:0000313" key="4">
    <source>
        <dbReference type="EMBL" id="ACS78957.1"/>
    </source>
</evidence>
<dbReference type="PANTHER" id="PTHR43278:SF4">
    <property type="entry name" value="NAD(P)H-DEPENDENT FMN-CONTAINING OXIDOREDUCTASE YWQN-RELATED"/>
    <property type="match status" value="1"/>
</dbReference>
<protein>
    <submittedName>
        <fullName evidence="4">NADPH-dependent FMN reductase</fullName>
    </submittedName>
</protein>
<sequence length="206" mass="22465">MYVLVINGSPRKGGNTESMLQKVLEPLESAGWETELYQLGGKKIRGCMACMKCWENKDSKCVVDNDKLNEVYEKMIRADAIVIGSPTYFADVSAEIKALIDRAGMVALANDRQFEGKIGGAAVAVRRGGATHVFDSINHLYQINGMVMPGSTYWNMGYGLNKGEVLNDDEGIANMVHLGRTIDWLGKAIKPHLGSFPKAGSEYGEG</sequence>
<feature type="domain" description="NADPH-dependent FMN reductase-like" evidence="3">
    <location>
        <begin position="1"/>
        <end position="158"/>
    </location>
</feature>
<evidence type="ECO:0000313" key="5">
    <source>
        <dbReference type="Proteomes" id="UP000002601"/>
    </source>
</evidence>
<evidence type="ECO:0000256" key="2">
    <source>
        <dbReference type="ARBA" id="ARBA00022643"/>
    </source>
</evidence>
<evidence type="ECO:0000259" key="3">
    <source>
        <dbReference type="Pfam" id="PF03358"/>
    </source>
</evidence>
<dbReference type="Gene3D" id="3.40.50.360">
    <property type="match status" value="1"/>
</dbReference>
<accession>C6BZQ0</accession>
<dbReference type="OrthoDB" id="9790975at2"/>
<evidence type="ECO:0000256" key="1">
    <source>
        <dbReference type="ARBA" id="ARBA00022630"/>
    </source>
</evidence>